<dbReference type="PANTHER" id="PTHR35567">
    <property type="entry name" value="MALATE DEHYDROGENASE (AFU_ORTHOLOGUE AFUA_2G13800)"/>
    <property type="match status" value="1"/>
</dbReference>
<dbReference type="EMBL" id="JAVRRL010000080">
    <property type="protein sequence ID" value="KAK5108666.1"/>
    <property type="molecule type" value="Genomic_DNA"/>
</dbReference>
<name>A0AAN7TE05_9PEZI</name>
<feature type="signal peptide" evidence="1">
    <location>
        <begin position="1"/>
        <end position="20"/>
    </location>
</feature>
<organism evidence="2 3">
    <name type="scientific">Meristemomyces frigidus</name>
    <dbReference type="NCBI Taxonomy" id="1508187"/>
    <lineage>
        <taxon>Eukaryota</taxon>
        <taxon>Fungi</taxon>
        <taxon>Dikarya</taxon>
        <taxon>Ascomycota</taxon>
        <taxon>Pezizomycotina</taxon>
        <taxon>Dothideomycetes</taxon>
        <taxon>Dothideomycetidae</taxon>
        <taxon>Mycosphaerellales</taxon>
        <taxon>Teratosphaeriaceae</taxon>
        <taxon>Meristemomyces</taxon>
    </lineage>
</organism>
<evidence type="ECO:0000313" key="2">
    <source>
        <dbReference type="EMBL" id="KAK5108666.1"/>
    </source>
</evidence>
<dbReference type="Pfam" id="PF11937">
    <property type="entry name" value="DUF3455"/>
    <property type="match status" value="1"/>
</dbReference>
<comment type="caution">
    <text evidence="2">The sequence shown here is derived from an EMBL/GenBank/DDBJ whole genome shotgun (WGS) entry which is preliminary data.</text>
</comment>
<feature type="chain" id="PRO_5042810738" description="Malate dehydrogenase" evidence="1">
    <location>
        <begin position="21"/>
        <end position="232"/>
    </location>
</feature>
<proteinExistence type="predicted"/>
<evidence type="ECO:0008006" key="4">
    <source>
        <dbReference type="Google" id="ProtNLM"/>
    </source>
</evidence>
<sequence length="232" mass="24959">MPSIIQALLALSSLLSTAHSLPHRSSNPIPSIPLNQISNSGVAPFPYPTTALKYIALQIGTQNYTCNATTGTYTANGALARIFDATVYLTNHPTQVSSLSRTYLDLYTAQPCSRWPSTRVPADDCCEDLTNLASLHPLPVLGEHYFSATETPTFDLYAAPGHPYLSAKKLGDVPAPSAADVDWLYLVGNGSPQNTIINSVYRIKTAGGVAPGSCTGNGWLEVPYAAEYWYYL</sequence>
<reference evidence="2" key="1">
    <citation type="submission" date="2023-08" db="EMBL/GenBank/DDBJ databases">
        <title>Black Yeasts Isolated from many extreme environments.</title>
        <authorList>
            <person name="Coleine C."/>
            <person name="Stajich J.E."/>
            <person name="Selbmann L."/>
        </authorList>
    </citation>
    <scope>NUCLEOTIDE SEQUENCE</scope>
    <source>
        <strain evidence="2">CCFEE 5401</strain>
    </source>
</reference>
<dbReference type="PANTHER" id="PTHR35567:SF3">
    <property type="entry name" value="MALATE DEHYDROGENASE"/>
    <property type="match status" value="1"/>
</dbReference>
<evidence type="ECO:0000256" key="1">
    <source>
        <dbReference type="SAM" id="SignalP"/>
    </source>
</evidence>
<protein>
    <recommendedName>
        <fullName evidence="4">Malate dehydrogenase</fullName>
    </recommendedName>
</protein>
<dbReference type="Proteomes" id="UP001310890">
    <property type="component" value="Unassembled WGS sequence"/>
</dbReference>
<dbReference type="InterPro" id="IPR021851">
    <property type="entry name" value="DUF3455"/>
</dbReference>
<evidence type="ECO:0000313" key="3">
    <source>
        <dbReference type="Proteomes" id="UP001310890"/>
    </source>
</evidence>
<dbReference type="AlphaFoldDB" id="A0AAN7TE05"/>
<keyword evidence="1" id="KW-0732">Signal</keyword>
<accession>A0AAN7TE05</accession>
<gene>
    <name evidence="2" type="ORF">LTR62_008071</name>
</gene>